<evidence type="ECO:0000256" key="1">
    <source>
        <dbReference type="ARBA" id="ARBA00004123"/>
    </source>
</evidence>
<protein>
    <recommendedName>
        <fullName evidence="8">TATA box binding protein associated factor (TAF) histone-like fold domain-containing protein</fullName>
    </recommendedName>
</protein>
<feature type="region of interest" description="Disordered" evidence="6">
    <location>
        <begin position="215"/>
        <end position="250"/>
    </location>
</feature>
<evidence type="ECO:0000256" key="3">
    <source>
        <dbReference type="ARBA" id="ARBA00023015"/>
    </source>
</evidence>
<dbReference type="VEuPathDB" id="FungiDB:A1Q1_00483"/>
<dbReference type="Gene3D" id="1.10.20.10">
    <property type="entry name" value="Histone, subunit A"/>
    <property type="match status" value="1"/>
</dbReference>
<dbReference type="KEGG" id="tasa:A1Q1_00483"/>
<name>J5TCF4_TRIAS</name>
<dbReference type="GO" id="GO:0000124">
    <property type="term" value="C:SAGA complex"/>
    <property type="evidence" value="ECO:0007669"/>
    <property type="project" value="InterPro"/>
</dbReference>
<dbReference type="InterPro" id="IPR011442">
    <property type="entry name" value="TAF6_C"/>
</dbReference>
<dbReference type="InterPro" id="IPR009072">
    <property type="entry name" value="Histone-fold"/>
</dbReference>
<feature type="transmembrane region" description="Helical" evidence="7">
    <location>
        <begin position="53"/>
        <end position="75"/>
    </location>
</feature>
<keyword evidence="7" id="KW-1133">Transmembrane helix</keyword>
<dbReference type="AlphaFoldDB" id="J5TCF4"/>
<dbReference type="GeneID" id="25983997"/>
<dbReference type="PANTHER" id="PTHR10221:SF9">
    <property type="entry name" value="TRANSCRIPTION INITIATION FACTOR TFIID SUBUNIT 6"/>
    <property type="match status" value="1"/>
</dbReference>
<feature type="domain" description="TATA box binding protein associated factor (TAF) histone-like fold" evidence="8">
    <location>
        <begin position="312"/>
        <end position="373"/>
    </location>
</feature>
<sequence>MNAVAALFHYLDFSSGMNGTKGVFLDFVGQGELATSEVDIANLAANPASLTRILLLDLLIYFVQLVTVAVCYVVNFTPTLPKSDLFPYDDLLLPPDTPPPIADDDVDVEAGDQFRQRRMGKGPRYQNVATDENEVWLEEEDEEVEPTSPNPTRLTTGGTPATTPPVTPREAQNRLQALAAALAQAQERIDPSQSTSAQRLAALTAVLREREEAVAARVREDGGTDEQEQDRDTRMLKSERHHKQTDLLRPGDLVPSPVLFHETGDMSAFKVILQHSVTTTKAPIHNAVPSGDGNLPRRVGAGAYPGLRDHDLRANVQEVHQSLPLDPLGPGAADLLAGDVEYRLHFLLQEAKKFMVHGKRTTLLPEDVEHAMEALSVEPVIVPPRPLPQAPFHAVPVPGGSQGPAGQLYHEIDDEIDFATYLKEPLPPALANSAGVKWKAHWLAVEGVQPAIPENPAPTARSGPTRPQPTTGSAALRQNAKTHLTTELQLYFSRLTAALVPSTAALAQLPGNPAPGSTAHAFPEAEWHRLAALASVRSDAAVAGVLAYPIRWVSESITKCLMGATGTIGCLIDVVEAILDNDVLFVEPYFLGPLLSILLTVPLGPHPVTGPGPSPFDLRSRASDVLAKLVSQYAATYPGLIPRLLSTLTKALQAPPFPSPLGADHPPAGRYEGAVLGISALGPQSVRSTLWGKRGEGLAVIDGLVVSLYPGDGRKSKTGLMKATFRALGSIIEKKPADSSQIPPLPSMSMLEETFGPNIAKALEKRPWMAHEMAASGERSELR</sequence>
<dbReference type="SUPFAM" id="SSF47113">
    <property type="entry name" value="Histone-fold"/>
    <property type="match status" value="1"/>
</dbReference>
<evidence type="ECO:0000256" key="6">
    <source>
        <dbReference type="SAM" id="MobiDB-lite"/>
    </source>
</evidence>
<dbReference type="InterPro" id="IPR004823">
    <property type="entry name" value="TAF_TATA-bd_Histone-like_dom"/>
</dbReference>
<dbReference type="InterPro" id="IPR037796">
    <property type="entry name" value="TAF6"/>
</dbReference>
<keyword evidence="4" id="KW-0804">Transcription</keyword>
<dbReference type="GO" id="GO:0046982">
    <property type="term" value="F:protein heterodimerization activity"/>
    <property type="evidence" value="ECO:0007669"/>
    <property type="project" value="InterPro"/>
</dbReference>
<evidence type="ECO:0000256" key="5">
    <source>
        <dbReference type="ARBA" id="ARBA00023242"/>
    </source>
</evidence>
<keyword evidence="5" id="KW-0539">Nucleus</keyword>
<accession>J5TCF4</accession>
<dbReference type="GO" id="GO:0016251">
    <property type="term" value="F:RNA polymerase II general transcription initiation factor activity"/>
    <property type="evidence" value="ECO:0007669"/>
    <property type="project" value="InterPro"/>
</dbReference>
<evidence type="ECO:0000313" key="10">
    <source>
        <dbReference type="Proteomes" id="UP000002748"/>
    </source>
</evidence>
<dbReference type="SMART" id="SM00803">
    <property type="entry name" value="TAF"/>
    <property type="match status" value="1"/>
</dbReference>
<proteinExistence type="inferred from homology"/>
<evidence type="ECO:0000259" key="8">
    <source>
        <dbReference type="SMART" id="SM00803"/>
    </source>
</evidence>
<dbReference type="Gene3D" id="1.25.40.770">
    <property type="entry name" value="TAF6, C-terminal HEAT repeat domain"/>
    <property type="match status" value="1"/>
</dbReference>
<dbReference type="Pfam" id="PF02969">
    <property type="entry name" value="TAF"/>
    <property type="match status" value="1"/>
</dbReference>
<dbReference type="CDD" id="cd08050">
    <property type="entry name" value="TAF6C"/>
    <property type="match status" value="1"/>
</dbReference>
<organism evidence="9 10">
    <name type="scientific">Trichosporon asahii var. asahii (strain ATCC 90039 / CBS 2479 / JCM 2466 / KCTC 7840 / NBRC 103889/ NCYC 2677 / UAMH 7654)</name>
    <name type="common">Yeast</name>
    <dbReference type="NCBI Taxonomy" id="1186058"/>
    <lineage>
        <taxon>Eukaryota</taxon>
        <taxon>Fungi</taxon>
        <taxon>Dikarya</taxon>
        <taxon>Basidiomycota</taxon>
        <taxon>Agaricomycotina</taxon>
        <taxon>Tremellomycetes</taxon>
        <taxon>Trichosporonales</taxon>
        <taxon>Trichosporonaceae</taxon>
        <taxon>Trichosporon</taxon>
    </lineage>
</organism>
<dbReference type="HOGENOM" id="CLU_357948_0_0_1"/>
<dbReference type="Pfam" id="PF07571">
    <property type="entry name" value="TAF6_C"/>
    <property type="match status" value="1"/>
</dbReference>
<feature type="region of interest" description="Disordered" evidence="6">
    <location>
        <begin position="451"/>
        <end position="474"/>
    </location>
</feature>
<comment type="caution">
    <text evidence="9">The sequence shown here is derived from an EMBL/GenBank/DDBJ whole genome shotgun (WGS) entry which is preliminary data.</text>
</comment>
<dbReference type="PANTHER" id="PTHR10221">
    <property type="entry name" value="TRANSCRIPTION INITIATION FACTOR TFIID SUBUNIT 6"/>
    <property type="match status" value="1"/>
</dbReference>
<comment type="subcellular location">
    <subcellularLocation>
        <location evidence="1">Nucleus</location>
    </subcellularLocation>
</comment>
<dbReference type="OrthoDB" id="361039at2759"/>
<evidence type="ECO:0000256" key="7">
    <source>
        <dbReference type="SAM" id="Phobius"/>
    </source>
</evidence>
<dbReference type="InterPro" id="IPR046344">
    <property type="entry name" value="TAF6_C_sf"/>
</dbReference>
<reference evidence="9 10" key="1">
    <citation type="journal article" date="2012" name="Eukaryot. Cell">
        <title>Draft genome sequence of CBS 2479, the standard type strain of Trichosporon asahii.</title>
        <authorList>
            <person name="Yang R.Y."/>
            <person name="Li H.T."/>
            <person name="Zhu H."/>
            <person name="Zhou G.P."/>
            <person name="Wang M."/>
            <person name="Wang L."/>
        </authorList>
    </citation>
    <scope>NUCLEOTIDE SEQUENCE [LARGE SCALE GENOMIC DNA]</scope>
    <source>
        <strain evidence="10">ATCC 90039 / CBS 2479 / JCM 2466 / KCTC 7840 / NCYC 2677 / UAMH 7654</strain>
    </source>
</reference>
<evidence type="ECO:0000256" key="2">
    <source>
        <dbReference type="ARBA" id="ARBA00007688"/>
    </source>
</evidence>
<dbReference type="EMBL" id="ALBS01000122">
    <property type="protein sequence ID" value="EJT50256.1"/>
    <property type="molecule type" value="Genomic_DNA"/>
</dbReference>
<dbReference type="GO" id="GO:0005669">
    <property type="term" value="C:transcription factor TFIID complex"/>
    <property type="evidence" value="ECO:0007669"/>
    <property type="project" value="InterPro"/>
</dbReference>
<evidence type="ECO:0000313" key="9">
    <source>
        <dbReference type="EMBL" id="EJT50256.1"/>
    </source>
</evidence>
<comment type="similarity">
    <text evidence="2">Belongs to the TAF6 family.</text>
</comment>
<feature type="region of interest" description="Disordered" evidence="6">
    <location>
        <begin position="135"/>
        <end position="168"/>
    </location>
</feature>
<keyword evidence="3" id="KW-0805">Transcription regulation</keyword>
<keyword evidence="7" id="KW-0472">Membrane</keyword>
<dbReference type="GO" id="GO:0051123">
    <property type="term" value="P:RNA polymerase II preinitiation complex assembly"/>
    <property type="evidence" value="ECO:0007669"/>
    <property type="project" value="TreeGrafter"/>
</dbReference>
<evidence type="ECO:0000256" key="4">
    <source>
        <dbReference type="ARBA" id="ARBA00023163"/>
    </source>
</evidence>
<feature type="compositionally biased region" description="Acidic residues" evidence="6">
    <location>
        <begin position="135"/>
        <end position="145"/>
    </location>
</feature>
<dbReference type="RefSeq" id="XP_014181273.1">
    <property type="nucleotide sequence ID" value="XM_014325798.1"/>
</dbReference>
<keyword evidence="7" id="KW-0812">Transmembrane</keyword>
<dbReference type="CDD" id="cd22931">
    <property type="entry name" value="HFD_TAF6"/>
    <property type="match status" value="1"/>
</dbReference>
<dbReference type="GO" id="GO:0046695">
    <property type="term" value="C:SLIK (SAGA-like) complex"/>
    <property type="evidence" value="ECO:0007669"/>
    <property type="project" value="InterPro"/>
</dbReference>
<feature type="compositionally biased region" description="Low complexity" evidence="6">
    <location>
        <begin position="151"/>
        <end position="161"/>
    </location>
</feature>
<dbReference type="GO" id="GO:0003713">
    <property type="term" value="F:transcription coactivator activity"/>
    <property type="evidence" value="ECO:0007669"/>
    <property type="project" value="TreeGrafter"/>
</dbReference>
<gene>
    <name evidence="9" type="ORF">A1Q1_00483</name>
</gene>
<dbReference type="Proteomes" id="UP000002748">
    <property type="component" value="Unassembled WGS sequence"/>
</dbReference>